<gene>
    <name evidence="4" type="ORF">BpHYR1_048833</name>
</gene>
<dbReference type="GO" id="GO:0007229">
    <property type="term" value="P:integrin-mediated signaling pathway"/>
    <property type="evidence" value="ECO:0007669"/>
    <property type="project" value="UniProtKB-KW"/>
</dbReference>
<dbReference type="EMBL" id="REGN01001968">
    <property type="protein sequence ID" value="RNA31227.1"/>
    <property type="molecule type" value="Genomic_DNA"/>
</dbReference>
<evidence type="ECO:0000313" key="4">
    <source>
        <dbReference type="EMBL" id="RNA31227.1"/>
    </source>
</evidence>
<accession>A0A3M7S6H0</accession>
<feature type="signal peptide" evidence="3">
    <location>
        <begin position="1"/>
        <end position="19"/>
    </location>
</feature>
<protein>
    <submittedName>
        <fullName evidence="4">Integrin beta A</fullName>
    </submittedName>
</protein>
<proteinExistence type="predicted"/>
<feature type="transmembrane region" description="Helical" evidence="2">
    <location>
        <begin position="596"/>
        <end position="624"/>
    </location>
</feature>
<sequence>MKNFLILISLGIFLGSGNCTHFYGGSITWKAMDPNRINDVGALIQWRFFWRSTFSANHFCNDTKIVNGDLIGDSGFINCEVGCSPTTFRIDSKVTCSDYSLSDNWSGGQRSTQISFPNQTYIEGVFKGSAWLKLVTGGGSWELRFRMNLIQRADTRKINTPPTCLVKPITIMRAGCENTLKIFTTDPDGDTVRCRWSNSSLKECGSICSAVPGAVLDEEKCILKFSPNITGYYAVSIQVEDFAEKTSKLALSSIPVQFLIKSEKLSCIVNKLEFQDPTFKDDSCVFVKFNGTFHSKIIVLSTSRLVEISTLSPRGLIKSKIDNYNNDQNLWYVNLTWTVTDPDQIGVNLFCFEAINVFDEKSDQRCVSLVVDGKGPIFEQPFPTGLVDPIVPFFSVKSSNVPIIKSISPSSYIRIFDSKNAQIAQLESVSSNVQVTDSRTLTFRLHFNFTRGESYFILFDANVAQSNQSCPLESLPIDDKKFWVFTVKISTTISTSTISSTTTTLKTTSTNPTTFTLSTKKITSTIKAVSSTKTKNPSTTLKTSISSSKILTSKLNTKSESTNSEEKEDETALNEYNKKQTSSLIKFFQDFTEKALVGFLATIGGAVGLVSMLAVTTVGIGLVVRKLKKKPKILPNNKFNSGSNKKFFSKSNAKRPKFNRKDSDMSICEDVDSDVESVCNQSVQEENSFNNSELRGQNDFGPQKFERNTNRMDFRTNPENYDINRSNHFGYQSISVKPKNTGFVIKR</sequence>
<dbReference type="Proteomes" id="UP000276133">
    <property type="component" value="Unassembled WGS sequence"/>
</dbReference>
<evidence type="ECO:0000313" key="5">
    <source>
        <dbReference type="Proteomes" id="UP000276133"/>
    </source>
</evidence>
<reference evidence="4 5" key="1">
    <citation type="journal article" date="2018" name="Sci. Rep.">
        <title>Genomic signatures of local adaptation to the degree of environmental predictability in rotifers.</title>
        <authorList>
            <person name="Franch-Gras L."/>
            <person name="Hahn C."/>
            <person name="Garcia-Roger E.M."/>
            <person name="Carmona M.J."/>
            <person name="Serra M."/>
            <person name="Gomez A."/>
        </authorList>
    </citation>
    <scope>NUCLEOTIDE SEQUENCE [LARGE SCALE GENOMIC DNA]</scope>
    <source>
        <strain evidence="4">HYR1</strain>
    </source>
</reference>
<feature type="compositionally biased region" description="Basic and acidic residues" evidence="1">
    <location>
        <begin position="704"/>
        <end position="716"/>
    </location>
</feature>
<evidence type="ECO:0000256" key="1">
    <source>
        <dbReference type="SAM" id="MobiDB-lite"/>
    </source>
</evidence>
<keyword evidence="4" id="KW-0401">Integrin</keyword>
<keyword evidence="2" id="KW-0812">Transmembrane</keyword>
<dbReference type="STRING" id="10195.A0A3M7S6H0"/>
<feature type="compositionally biased region" description="Polar residues" evidence="1">
    <location>
        <begin position="686"/>
        <end position="695"/>
    </location>
</feature>
<keyword evidence="3" id="KW-0732">Signal</keyword>
<dbReference type="OrthoDB" id="10063988at2759"/>
<evidence type="ECO:0000256" key="2">
    <source>
        <dbReference type="SAM" id="Phobius"/>
    </source>
</evidence>
<keyword evidence="2" id="KW-0472">Membrane</keyword>
<keyword evidence="5" id="KW-1185">Reference proteome</keyword>
<comment type="caution">
    <text evidence="4">The sequence shown here is derived from an EMBL/GenBank/DDBJ whole genome shotgun (WGS) entry which is preliminary data.</text>
</comment>
<dbReference type="AlphaFoldDB" id="A0A3M7S6H0"/>
<feature type="chain" id="PRO_5018135636" evidence="3">
    <location>
        <begin position="20"/>
        <end position="747"/>
    </location>
</feature>
<name>A0A3M7S6H0_BRAPC</name>
<organism evidence="4 5">
    <name type="scientific">Brachionus plicatilis</name>
    <name type="common">Marine rotifer</name>
    <name type="synonym">Brachionus muelleri</name>
    <dbReference type="NCBI Taxonomy" id="10195"/>
    <lineage>
        <taxon>Eukaryota</taxon>
        <taxon>Metazoa</taxon>
        <taxon>Spiralia</taxon>
        <taxon>Gnathifera</taxon>
        <taxon>Rotifera</taxon>
        <taxon>Eurotatoria</taxon>
        <taxon>Monogononta</taxon>
        <taxon>Pseudotrocha</taxon>
        <taxon>Ploima</taxon>
        <taxon>Brachionidae</taxon>
        <taxon>Brachionus</taxon>
    </lineage>
</organism>
<evidence type="ECO:0000256" key="3">
    <source>
        <dbReference type="SAM" id="SignalP"/>
    </source>
</evidence>
<feature type="region of interest" description="Disordered" evidence="1">
    <location>
        <begin position="686"/>
        <end position="717"/>
    </location>
</feature>
<keyword evidence="2" id="KW-1133">Transmembrane helix</keyword>